<dbReference type="InterPro" id="IPR018114">
    <property type="entry name" value="TRYPSIN_HIS"/>
</dbReference>
<dbReference type="Pfam" id="PF00089">
    <property type="entry name" value="Trypsin"/>
    <property type="match status" value="1"/>
</dbReference>
<dbReference type="GO" id="GO:0006508">
    <property type="term" value="P:proteolysis"/>
    <property type="evidence" value="ECO:0007669"/>
    <property type="project" value="InterPro"/>
</dbReference>
<organism evidence="4 5">
    <name type="scientific">Mythimna separata</name>
    <name type="common">Oriental armyworm</name>
    <name type="synonym">Pseudaletia separata</name>
    <dbReference type="NCBI Taxonomy" id="271217"/>
    <lineage>
        <taxon>Eukaryota</taxon>
        <taxon>Metazoa</taxon>
        <taxon>Ecdysozoa</taxon>
        <taxon>Arthropoda</taxon>
        <taxon>Hexapoda</taxon>
        <taxon>Insecta</taxon>
        <taxon>Pterygota</taxon>
        <taxon>Neoptera</taxon>
        <taxon>Endopterygota</taxon>
        <taxon>Lepidoptera</taxon>
        <taxon>Glossata</taxon>
        <taxon>Ditrysia</taxon>
        <taxon>Noctuoidea</taxon>
        <taxon>Noctuidae</taxon>
        <taxon>Noctuinae</taxon>
        <taxon>Hadenini</taxon>
        <taxon>Mythimna</taxon>
    </lineage>
</organism>
<dbReference type="InterPro" id="IPR051487">
    <property type="entry name" value="Ser/Thr_Proteases_Immune/Dev"/>
</dbReference>
<evidence type="ECO:0000259" key="3">
    <source>
        <dbReference type="PROSITE" id="PS50240"/>
    </source>
</evidence>
<sequence length="199" mass="22928">MVVFFVKSVNAGLSSDEVFDFRDVIAENSQYPPVRDMCTRRISSGEIVEIEDVPYQSLIVESDDEGDYWKLVCGGSIVTRQHVISAAHCFQAKNMKINYRVVAGTGNTFMVWNRRSKQDIKLRHKSSEIWREILDCFTHSHYRKTPQHDFAVLRGKIARYLQMVCLPYVSRERCAKLSGYILEEEQFCAGDWGKATCKV</sequence>
<keyword evidence="1" id="KW-1015">Disulfide bond</keyword>
<dbReference type="GO" id="GO:0004252">
    <property type="term" value="F:serine-type endopeptidase activity"/>
    <property type="evidence" value="ECO:0007669"/>
    <property type="project" value="InterPro"/>
</dbReference>
<dbReference type="PANTHER" id="PTHR24256">
    <property type="entry name" value="TRYPTASE-RELATED"/>
    <property type="match status" value="1"/>
</dbReference>
<dbReference type="AlphaFoldDB" id="A0AAD7YJ64"/>
<evidence type="ECO:0000313" key="4">
    <source>
        <dbReference type="EMBL" id="KAJ8716563.1"/>
    </source>
</evidence>
<dbReference type="InterPro" id="IPR001254">
    <property type="entry name" value="Trypsin_dom"/>
</dbReference>
<comment type="similarity">
    <text evidence="2">Belongs to the peptidase S1 family. CLIP subfamily.</text>
</comment>
<dbReference type="InterPro" id="IPR043504">
    <property type="entry name" value="Peptidase_S1_PA_chymotrypsin"/>
</dbReference>
<name>A0AAD7YJ64_MYTSE</name>
<comment type="caution">
    <text evidence="4">The sequence shown here is derived from an EMBL/GenBank/DDBJ whole genome shotgun (WGS) entry which is preliminary data.</text>
</comment>
<reference evidence="4" key="1">
    <citation type="submission" date="2023-03" db="EMBL/GenBank/DDBJ databases">
        <title>Chromosome-level genomes of two armyworms, Mythimna separata and Mythimna loreyi, provide insights into the biosynthesis and reception of sex pheromones.</title>
        <authorList>
            <person name="Zhao H."/>
        </authorList>
    </citation>
    <scope>NUCLEOTIDE SEQUENCE</scope>
    <source>
        <strain evidence="4">BeijingLab</strain>
        <tissue evidence="4">Pupa</tissue>
    </source>
</reference>
<dbReference type="Proteomes" id="UP001231518">
    <property type="component" value="Chromosome 14"/>
</dbReference>
<dbReference type="EMBL" id="JARGEI010000017">
    <property type="protein sequence ID" value="KAJ8716563.1"/>
    <property type="molecule type" value="Genomic_DNA"/>
</dbReference>
<feature type="domain" description="Peptidase S1" evidence="3">
    <location>
        <begin position="42"/>
        <end position="199"/>
    </location>
</feature>
<evidence type="ECO:0000256" key="2">
    <source>
        <dbReference type="ARBA" id="ARBA00024195"/>
    </source>
</evidence>
<dbReference type="PROSITE" id="PS50240">
    <property type="entry name" value="TRYPSIN_DOM"/>
    <property type="match status" value="1"/>
</dbReference>
<dbReference type="SMART" id="SM00020">
    <property type="entry name" value="Tryp_SPc"/>
    <property type="match status" value="1"/>
</dbReference>
<evidence type="ECO:0000313" key="5">
    <source>
        <dbReference type="Proteomes" id="UP001231518"/>
    </source>
</evidence>
<proteinExistence type="inferred from homology"/>
<gene>
    <name evidence="4" type="ORF">PYW07_003190</name>
</gene>
<dbReference type="PROSITE" id="PS00134">
    <property type="entry name" value="TRYPSIN_HIS"/>
    <property type="match status" value="1"/>
</dbReference>
<dbReference type="SUPFAM" id="SSF50494">
    <property type="entry name" value="Trypsin-like serine proteases"/>
    <property type="match status" value="1"/>
</dbReference>
<dbReference type="InterPro" id="IPR009003">
    <property type="entry name" value="Peptidase_S1_PA"/>
</dbReference>
<keyword evidence="5" id="KW-1185">Reference proteome</keyword>
<evidence type="ECO:0000256" key="1">
    <source>
        <dbReference type="ARBA" id="ARBA00023157"/>
    </source>
</evidence>
<accession>A0AAD7YJ64</accession>
<protein>
    <recommendedName>
        <fullName evidence="3">Peptidase S1 domain-containing protein</fullName>
    </recommendedName>
</protein>
<dbReference type="Gene3D" id="2.40.10.10">
    <property type="entry name" value="Trypsin-like serine proteases"/>
    <property type="match status" value="1"/>
</dbReference>